<gene>
    <name evidence="1" type="ORF">VFH_I155640</name>
</gene>
<organism evidence="1 2">
    <name type="scientific">Vicia faba</name>
    <name type="common">Broad bean</name>
    <name type="synonym">Faba vulgaris</name>
    <dbReference type="NCBI Taxonomy" id="3906"/>
    <lineage>
        <taxon>Eukaryota</taxon>
        <taxon>Viridiplantae</taxon>
        <taxon>Streptophyta</taxon>
        <taxon>Embryophyta</taxon>
        <taxon>Tracheophyta</taxon>
        <taxon>Spermatophyta</taxon>
        <taxon>Magnoliopsida</taxon>
        <taxon>eudicotyledons</taxon>
        <taxon>Gunneridae</taxon>
        <taxon>Pentapetalae</taxon>
        <taxon>rosids</taxon>
        <taxon>fabids</taxon>
        <taxon>Fabales</taxon>
        <taxon>Fabaceae</taxon>
        <taxon>Papilionoideae</taxon>
        <taxon>50 kb inversion clade</taxon>
        <taxon>NPAAA clade</taxon>
        <taxon>Hologalegina</taxon>
        <taxon>IRL clade</taxon>
        <taxon>Fabeae</taxon>
        <taxon>Vicia</taxon>
    </lineage>
</organism>
<keyword evidence="2" id="KW-1185">Reference proteome</keyword>
<sequence length="270" mass="31128">MGNENSIPLNGFLDVGKNVTQIFNITERYLDEDKLMTYYLSYYAGSTKDVQLMCETTSDKEGVTRLAVFRIYQNDEFIQFSIEKTENDLLKIINSSELRKRGLRNFNYENKGRSGEVTKTYVVFNGNEQQGSLFVVEEKRKSGIENPYVVTLAHYYANYSHAFFGWKTYDAGLSVIVNIRVVNNNMDFVWFGPHNNSSRALLPKFELVLRTKTWKWDTCPYRAAETCRTNSETADEEGSYVQLNNQGVIKGKNNGNVVVKNLYLKGRRKL</sequence>
<accession>A0AAV0Z928</accession>
<name>A0AAV0Z928_VICFA</name>
<evidence type="ECO:0000313" key="1">
    <source>
        <dbReference type="EMBL" id="CAI8594734.1"/>
    </source>
</evidence>
<dbReference type="AlphaFoldDB" id="A0AAV0Z928"/>
<protein>
    <submittedName>
        <fullName evidence="1">Uncharacterized protein</fullName>
    </submittedName>
</protein>
<evidence type="ECO:0000313" key="2">
    <source>
        <dbReference type="Proteomes" id="UP001157006"/>
    </source>
</evidence>
<dbReference type="Proteomes" id="UP001157006">
    <property type="component" value="Chromosome 1S"/>
</dbReference>
<dbReference type="EMBL" id="OX451735">
    <property type="protein sequence ID" value="CAI8594734.1"/>
    <property type="molecule type" value="Genomic_DNA"/>
</dbReference>
<proteinExistence type="predicted"/>
<reference evidence="1 2" key="1">
    <citation type="submission" date="2023-01" db="EMBL/GenBank/DDBJ databases">
        <authorList>
            <person name="Kreplak J."/>
        </authorList>
    </citation>
    <scope>NUCLEOTIDE SEQUENCE [LARGE SCALE GENOMIC DNA]</scope>
</reference>